<comment type="caution">
    <text evidence="1">The sequence shown here is derived from an EMBL/GenBank/DDBJ whole genome shotgun (WGS) entry which is preliminary data.</text>
</comment>
<dbReference type="Proteomes" id="UP000651852">
    <property type="component" value="Unassembled WGS sequence"/>
</dbReference>
<sequence length="200" mass="21166">MVTQSQFAQPIPPPTIDSVVDSQLEFVPDGGDTNDYRFTLSGKVGFVGDAVVSIFINGAVTVRVGASDGNWSANLRVFAVGNQCFIAQSSSSPQDSEPWLINVLGWDYPVIDGAVDSSGRPIPNGGTTADTRLSLSGTVVEQTMVDILDNGLLVSRAFPDEDKKWTALVQTLTVGTHSFTARAYSNGAVSAPWLITATNP</sequence>
<accession>A0ABR7AW03</accession>
<gene>
    <name evidence="1" type="ORF">H8S59_04840</name>
</gene>
<evidence type="ECO:0000313" key="2">
    <source>
        <dbReference type="Proteomes" id="UP000651852"/>
    </source>
</evidence>
<organism evidence="1 2">
    <name type="scientific">Pseudomonas folii</name>
    <dbReference type="NCBI Taxonomy" id="2762593"/>
    <lineage>
        <taxon>Bacteria</taxon>
        <taxon>Pseudomonadati</taxon>
        <taxon>Pseudomonadota</taxon>
        <taxon>Gammaproteobacteria</taxon>
        <taxon>Pseudomonadales</taxon>
        <taxon>Pseudomonadaceae</taxon>
        <taxon>Pseudomonas</taxon>
    </lineage>
</organism>
<dbReference type="RefSeq" id="WP_187520666.1">
    <property type="nucleotide sequence ID" value="NZ_JACONW010000012.1"/>
</dbReference>
<keyword evidence="2" id="KW-1185">Reference proteome</keyword>
<dbReference type="EMBL" id="JACONW010000012">
    <property type="protein sequence ID" value="MBC3949089.1"/>
    <property type="molecule type" value="Genomic_DNA"/>
</dbReference>
<proteinExistence type="predicted"/>
<evidence type="ECO:0008006" key="3">
    <source>
        <dbReference type="Google" id="ProtNLM"/>
    </source>
</evidence>
<name>A0ABR7AW03_9PSED</name>
<evidence type="ECO:0000313" key="1">
    <source>
        <dbReference type="EMBL" id="MBC3949089.1"/>
    </source>
</evidence>
<protein>
    <recommendedName>
        <fullName evidence="3">Bacterial Ig-like domain-containing protein</fullName>
    </recommendedName>
</protein>
<reference evidence="1 2" key="1">
    <citation type="submission" date="2020-08" db="EMBL/GenBank/DDBJ databases">
        <title>Putative novel bacterial strains isolated from necrotic wheat leaf tissues caused by Xanthomonas translucens.</title>
        <authorList>
            <person name="Tambong J.T."/>
        </authorList>
    </citation>
    <scope>NUCLEOTIDE SEQUENCE [LARGE SCALE GENOMIC DNA]</scope>
    <source>
        <strain evidence="1 2">DOAB 1069</strain>
    </source>
</reference>